<dbReference type="Proteomes" id="UP001221898">
    <property type="component" value="Unassembled WGS sequence"/>
</dbReference>
<gene>
    <name evidence="1" type="ORF">AAFF_G00205890</name>
</gene>
<dbReference type="AlphaFoldDB" id="A0AAD7RKA9"/>
<accession>A0AAD7RKA9</accession>
<proteinExistence type="predicted"/>
<evidence type="ECO:0000313" key="2">
    <source>
        <dbReference type="Proteomes" id="UP001221898"/>
    </source>
</evidence>
<keyword evidence="2" id="KW-1185">Reference proteome</keyword>
<evidence type="ECO:0000313" key="1">
    <source>
        <dbReference type="EMBL" id="KAJ8384336.1"/>
    </source>
</evidence>
<protein>
    <submittedName>
        <fullName evidence="1">Uncharacterized protein</fullName>
    </submittedName>
</protein>
<comment type="caution">
    <text evidence="1">The sequence shown here is derived from an EMBL/GenBank/DDBJ whole genome shotgun (WGS) entry which is preliminary data.</text>
</comment>
<name>A0AAD7RKA9_9TELE</name>
<organism evidence="1 2">
    <name type="scientific">Aldrovandia affinis</name>
    <dbReference type="NCBI Taxonomy" id="143900"/>
    <lineage>
        <taxon>Eukaryota</taxon>
        <taxon>Metazoa</taxon>
        <taxon>Chordata</taxon>
        <taxon>Craniata</taxon>
        <taxon>Vertebrata</taxon>
        <taxon>Euteleostomi</taxon>
        <taxon>Actinopterygii</taxon>
        <taxon>Neopterygii</taxon>
        <taxon>Teleostei</taxon>
        <taxon>Notacanthiformes</taxon>
        <taxon>Halosauridae</taxon>
        <taxon>Aldrovandia</taxon>
    </lineage>
</organism>
<reference evidence="1" key="1">
    <citation type="journal article" date="2023" name="Science">
        <title>Genome structures resolve the early diversification of teleost fishes.</title>
        <authorList>
            <person name="Parey E."/>
            <person name="Louis A."/>
            <person name="Montfort J."/>
            <person name="Bouchez O."/>
            <person name="Roques C."/>
            <person name="Iampietro C."/>
            <person name="Lluch J."/>
            <person name="Castinel A."/>
            <person name="Donnadieu C."/>
            <person name="Desvignes T."/>
            <person name="Floi Bucao C."/>
            <person name="Jouanno E."/>
            <person name="Wen M."/>
            <person name="Mejri S."/>
            <person name="Dirks R."/>
            <person name="Jansen H."/>
            <person name="Henkel C."/>
            <person name="Chen W.J."/>
            <person name="Zahm M."/>
            <person name="Cabau C."/>
            <person name="Klopp C."/>
            <person name="Thompson A.W."/>
            <person name="Robinson-Rechavi M."/>
            <person name="Braasch I."/>
            <person name="Lecointre G."/>
            <person name="Bobe J."/>
            <person name="Postlethwait J.H."/>
            <person name="Berthelot C."/>
            <person name="Roest Crollius H."/>
            <person name="Guiguen Y."/>
        </authorList>
    </citation>
    <scope>NUCLEOTIDE SEQUENCE</scope>
    <source>
        <strain evidence="1">NC1722</strain>
    </source>
</reference>
<dbReference type="EMBL" id="JAINUG010000273">
    <property type="protein sequence ID" value="KAJ8384336.1"/>
    <property type="molecule type" value="Genomic_DNA"/>
</dbReference>
<sequence length="72" mass="8031">MSDYFLRKTDFLPRPSVTMKRLEGRGQLSVSLHRAGVEPSFTYPGGSRTLTLLPPVPCVGPRDPTDTPFRKV</sequence>